<feature type="transmembrane region" description="Helical" evidence="8">
    <location>
        <begin position="6"/>
        <end position="28"/>
    </location>
</feature>
<name>A0A4R6BJ08_9STAP</name>
<dbReference type="GO" id="GO:0015744">
    <property type="term" value="P:succinate transport"/>
    <property type="evidence" value="ECO:0007669"/>
    <property type="project" value="TreeGrafter"/>
</dbReference>
<proteinExistence type="inferred from homology"/>
<evidence type="ECO:0000259" key="9">
    <source>
        <dbReference type="Pfam" id="PF12821"/>
    </source>
</evidence>
<keyword evidence="4 8" id="KW-0812">Transmembrane</keyword>
<dbReference type="PANTHER" id="PTHR34390">
    <property type="entry name" value="UPF0442 PROTEIN YJJB-RELATED"/>
    <property type="match status" value="1"/>
</dbReference>
<reference evidence="10 11" key="1">
    <citation type="submission" date="2019-01" db="EMBL/GenBank/DDBJ databases">
        <title>Draft genome sequences of the type strains of six Macrococcus species.</title>
        <authorList>
            <person name="Mazhar S."/>
            <person name="Altermann E."/>
            <person name="Hill C."/>
            <person name="Mcauliffe O."/>
        </authorList>
    </citation>
    <scope>NUCLEOTIDE SEQUENCE [LARGE SCALE GENOMIC DNA]</scope>
    <source>
        <strain evidence="10 11">CCM4809</strain>
    </source>
</reference>
<evidence type="ECO:0000256" key="1">
    <source>
        <dbReference type="ARBA" id="ARBA00004651"/>
    </source>
</evidence>
<gene>
    <name evidence="10" type="ORF">ERX37_08260</name>
</gene>
<feature type="transmembrane region" description="Helical" evidence="8">
    <location>
        <begin position="59"/>
        <end position="79"/>
    </location>
</feature>
<comment type="similarity">
    <text evidence="7">Belongs to the ThrE exporter (TC 2.A.79) family.</text>
</comment>
<comment type="caution">
    <text evidence="10">The sequence shown here is derived from an EMBL/GenBank/DDBJ whole genome shotgun (WGS) entry which is preliminary data.</text>
</comment>
<feature type="transmembrane region" description="Helical" evidence="8">
    <location>
        <begin position="86"/>
        <end position="104"/>
    </location>
</feature>
<evidence type="ECO:0000256" key="8">
    <source>
        <dbReference type="SAM" id="Phobius"/>
    </source>
</evidence>
<keyword evidence="6 8" id="KW-0472">Membrane</keyword>
<dbReference type="AlphaFoldDB" id="A0A4R6BJ08"/>
<dbReference type="GO" id="GO:0005886">
    <property type="term" value="C:plasma membrane"/>
    <property type="evidence" value="ECO:0007669"/>
    <property type="project" value="UniProtKB-SubCell"/>
</dbReference>
<dbReference type="OrthoDB" id="9810047at2"/>
<dbReference type="RefSeq" id="WP_133430202.1">
    <property type="nucleotide sequence ID" value="NZ_BMCC01000001.1"/>
</dbReference>
<organism evidence="10 11">
    <name type="scientific">Macrococcus hajekii</name>
    <dbReference type="NCBI Taxonomy" id="198482"/>
    <lineage>
        <taxon>Bacteria</taxon>
        <taxon>Bacillati</taxon>
        <taxon>Bacillota</taxon>
        <taxon>Bacilli</taxon>
        <taxon>Bacillales</taxon>
        <taxon>Staphylococcaceae</taxon>
        <taxon>Macrococcus</taxon>
    </lineage>
</organism>
<feature type="transmembrane region" description="Helical" evidence="8">
    <location>
        <begin position="35"/>
        <end position="53"/>
    </location>
</feature>
<dbReference type="EMBL" id="SCWE01000003">
    <property type="protein sequence ID" value="TDM01481.1"/>
    <property type="molecule type" value="Genomic_DNA"/>
</dbReference>
<keyword evidence="2" id="KW-1003">Cell membrane</keyword>
<keyword evidence="11" id="KW-1185">Reference proteome</keyword>
<evidence type="ECO:0000256" key="3">
    <source>
        <dbReference type="ARBA" id="ARBA00022519"/>
    </source>
</evidence>
<evidence type="ECO:0000256" key="6">
    <source>
        <dbReference type="ARBA" id="ARBA00023136"/>
    </source>
</evidence>
<dbReference type="InterPro" id="IPR050539">
    <property type="entry name" value="ThrE_Dicarb/AminoAcid_Exp"/>
</dbReference>
<dbReference type="Proteomes" id="UP000295328">
    <property type="component" value="Unassembled WGS sequence"/>
</dbReference>
<dbReference type="InterPro" id="IPR024528">
    <property type="entry name" value="ThrE_2"/>
</dbReference>
<dbReference type="PANTHER" id="PTHR34390:SF1">
    <property type="entry name" value="SUCCINATE TRANSPORTER SUBUNIT YJJB-RELATED"/>
    <property type="match status" value="1"/>
</dbReference>
<sequence>MSHPALEIGWFIVQFITSFFATIFFSVIFNAPRKLLLPCGIVGAVGWIVYYVLNTYDISAVTASFAGALCLGITAHLMSRYYKQPVIIFYVAGIIPLVPGGMAYDATKNLIINDYPTALQNGVKVTLISGAIAFGLIFAEMIFHSFFRTRKYFRRR</sequence>
<evidence type="ECO:0000313" key="11">
    <source>
        <dbReference type="Proteomes" id="UP000295328"/>
    </source>
</evidence>
<protein>
    <submittedName>
        <fullName evidence="10">Threonine/serine exporter</fullName>
    </submittedName>
</protein>
<evidence type="ECO:0000256" key="5">
    <source>
        <dbReference type="ARBA" id="ARBA00022989"/>
    </source>
</evidence>
<evidence type="ECO:0000256" key="4">
    <source>
        <dbReference type="ARBA" id="ARBA00022692"/>
    </source>
</evidence>
<evidence type="ECO:0000313" key="10">
    <source>
        <dbReference type="EMBL" id="TDM01481.1"/>
    </source>
</evidence>
<feature type="domain" description="Threonine/Serine exporter ThrE" evidence="9">
    <location>
        <begin position="14"/>
        <end position="142"/>
    </location>
</feature>
<accession>A0A4R6BJ08</accession>
<dbReference type="Pfam" id="PF12821">
    <property type="entry name" value="ThrE_2"/>
    <property type="match status" value="1"/>
</dbReference>
<evidence type="ECO:0000256" key="2">
    <source>
        <dbReference type="ARBA" id="ARBA00022475"/>
    </source>
</evidence>
<keyword evidence="3" id="KW-0997">Cell inner membrane</keyword>
<keyword evidence="5 8" id="KW-1133">Transmembrane helix</keyword>
<comment type="subcellular location">
    <subcellularLocation>
        <location evidence="1">Cell membrane</location>
        <topology evidence="1">Multi-pass membrane protein</topology>
    </subcellularLocation>
</comment>
<evidence type="ECO:0000256" key="7">
    <source>
        <dbReference type="ARBA" id="ARBA00034125"/>
    </source>
</evidence>
<feature type="transmembrane region" description="Helical" evidence="8">
    <location>
        <begin position="124"/>
        <end position="147"/>
    </location>
</feature>